<dbReference type="GO" id="GO:0009649">
    <property type="term" value="P:entrainment of circadian clock"/>
    <property type="evidence" value="ECO:0007669"/>
    <property type="project" value="TreeGrafter"/>
</dbReference>
<evidence type="ECO:0000256" key="2">
    <source>
        <dbReference type="ARBA" id="ARBA00009514"/>
    </source>
</evidence>
<dbReference type="GO" id="GO:0042753">
    <property type="term" value="P:positive regulation of circadian rhythm"/>
    <property type="evidence" value="ECO:0007669"/>
    <property type="project" value="InterPro"/>
</dbReference>
<evidence type="ECO:0000313" key="6">
    <source>
        <dbReference type="EMBL" id="KAG0458303.1"/>
    </source>
</evidence>
<keyword evidence="7" id="KW-1185">Reference proteome</keyword>
<evidence type="ECO:0000259" key="5">
    <source>
        <dbReference type="Pfam" id="PF07011"/>
    </source>
</evidence>
<dbReference type="GO" id="GO:0005634">
    <property type="term" value="C:nucleus"/>
    <property type="evidence" value="ECO:0007669"/>
    <property type="project" value="UniProtKB-SubCell"/>
</dbReference>
<dbReference type="OrthoDB" id="8062037at2759"/>
<dbReference type="InterPro" id="IPR040462">
    <property type="entry name" value="EARLY_FLOWERING_4"/>
</dbReference>
<comment type="similarity">
    <text evidence="2">Belongs to the EARLY FLOWERING 4 family.</text>
</comment>
<sequence length="142" mass="16531">MSAEEKLGECTHTGQSFELSEFRCRRYRNKREKKSMEGDSLSGNGNGTLVDNKILQHFNRSFGQVQSILDQNRLLINEINQNQESKIPDNLCRNVGLIRRAQQQHPASRRPLRRSLHHICEGHGGLQRRVDWNSEIRWKGRP</sequence>
<dbReference type="Pfam" id="PF07011">
    <property type="entry name" value="Elf4"/>
    <property type="match status" value="1"/>
</dbReference>
<evidence type="ECO:0000256" key="4">
    <source>
        <dbReference type="ARBA" id="ARBA00023242"/>
    </source>
</evidence>
<gene>
    <name evidence="6" type="ORF">HPP92_023460</name>
</gene>
<accession>A0A835UEH3</accession>
<evidence type="ECO:0000256" key="3">
    <source>
        <dbReference type="ARBA" id="ARBA00023108"/>
    </source>
</evidence>
<comment type="subcellular location">
    <subcellularLocation>
        <location evidence="1">Nucleus</location>
    </subcellularLocation>
</comment>
<dbReference type="Proteomes" id="UP000636800">
    <property type="component" value="Chromosome 12"/>
</dbReference>
<dbReference type="PANTHER" id="PTHR33469">
    <property type="entry name" value="PROTEIN ELF4-LIKE 4"/>
    <property type="match status" value="1"/>
</dbReference>
<keyword evidence="4" id="KW-0539">Nucleus</keyword>
<name>A0A835UEH3_VANPL</name>
<dbReference type="PANTHER" id="PTHR33469:SF16">
    <property type="entry name" value="PROTEIN ELF4-LIKE 4"/>
    <property type="match status" value="1"/>
</dbReference>
<evidence type="ECO:0000256" key="1">
    <source>
        <dbReference type="ARBA" id="ARBA00004123"/>
    </source>
</evidence>
<protein>
    <recommendedName>
        <fullName evidence="5">Protein EARLY FLOWERING 4 domain-containing protein</fullName>
    </recommendedName>
</protein>
<organism evidence="6 7">
    <name type="scientific">Vanilla planifolia</name>
    <name type="common">Vanilla</name>
    <dbReference type="NCBI Taxonomy" id="51239"/>
    <lineage>
        <taxon>Eukaryota</taxon>
        <taxon>Viridiplantae</taxon>
        <taxon>Streptophyta</taxon>
        <taxon>Embryophyta</taxon>
        <taxon>Tracheophyta</taxon>
        <taxon>Spermatophyta</taxon>
        <taxon>Magnoliopsida</taxon>
        <taxon>Liliopsida</taxon>
        <taxon>Asparagales</taxon>
        <taxon>Orchidaceae</taxon>
        <taxon>Vanilloideae</taxon>
        <taxon>Vanilleae</taxon>
        <taxon>Vanilla</taxon>
    </lineage>
</organism>
<keyword evidence="3" id="KW-0090">Biological rhythms</keyword>
<reference evidence="6 7" key="1">
    <citation type="journal article" date="2020" name="Nat. Food">
        <title>A phased Vanilla planifolia genome enables genetic improvement of flavour and production.</title>
        <authorList>
            <person name="Hasing T."/>
            <person name="Tang H."/>
            <person name="Brym M."/>
            <person name="Khazi F."/>
            <person name="Huang T."/>
            <person name="Chambers A.H."/>
        </authorList>
    </citation>
    <scope>NUCLEOTIDE SEQUENCE [LARGE SCALE GENOMIC DNA]</scope>
    <source>
        <tissue evidence="6">Leaf</tissue>
    </source>
</reference>
<dbReference type="EMBL" id="JADCNL010000012">
    <property type="protein sequence ID" value="KAG0458303.1"/>
    <property type="molecule type" value="Genomic_DNA"/>
</dbReference>
<dbReference type="InterPro" id="IPR009741">
    <property type="entry name" value="EARLY_FLOWERING_4_dom"/>
</dbReference>
<feature type="domain" description="Protein EARLY FLOWERING 4" evidence="5">
    <location>
        <begin position="50"/>
        <end position="100"/>
    </location>
</feature>
<proteinExistence type="inferred from homology"/>
<dbReference type="GO" id="GO:0048511">
    <property type="term" value="P:rhythmic process"/>
    <property type="evidence" value="ECO:0007669"/>
    <property type="project" value="UniProtKB-KW"/>
</dbReference>
<comment type="caution">
    <text evidence="6">The sequence shown here is derived from an EMBL/GenBank/DDBJ whole genome shotgun (WGS) entry which is preliminary data.</text>
</comment>
<dbReference type="AlphaFoldDB" id="A0A835UEH3"/>
<evidence type="ECO:0000313" key="7">
    <source>
        <dbReference type="Proteomes" id="UP000636800"/>
    </source>
</evidence>